<name>A0A840ASJ6_9HYPH</name>
<comment type="subcellular location">
    <subcellularLocation>
        <location evidence="12">Cell inner membrane</location>
        <topology evidence="12">Multi-pass membrane protein</topology>
    </subcellularLocation>
    <subcellularLocation>
        <location evidence="1 11">Cell membrane</location>
        <topology evidence="1 11">Multi-pass membrane protein</topology>
    </subcellularLocation>
</comment>
<comment type="subunit">
    <text evidence="3 12">The complex is composed of two ATP-binding proteins (UgpC), two transmembrane proteins (UgpA and UgpE) and a solute-binding protein (UgpB).</text>
</comment>
<organism evidence="14 15">
    <name type="scientific">Kaistia hirudinis</name>
    <dbReference type="NCBI Taxonomy" id="1293440"/>
    <lineage>
        <taxon>Bacteria</taxon>
        <taxon>Pseudomonadati</taxon>
        <taxon>Pseudomonadota</taxon>
        <taxon>Alphaproteobacteria</taxon>
        <taxon>Hyphomicrobiales</taxon>
        <taxon>Kaistiaceae</taxon>
        <taxon>Kaistia</taxon>
    </lineage>
</organism>
<feature type="transmembrane region" description="Helical" evidence="11">
    <location>
        <begin position="123"/>
        <end position="144"/>
    </location>
</feature>
<dbReference type="PANTHER" id="PTHR43744">
    <property type="entry name" value="ABC TRANSPORTER PERMEASE PROTEIN MG189-RELATED-RELATED"/>
    <property type="match status" value="1"/>
</dbReference>
<dbReference type="AlphaFoldDB" id="A0A840ASJ6"/>
<comment type="similarity">
    <text evidence="2 11">Belongs to the binding-protein-dependent transport system permease family.</text>
</comment>
<dbReference type="RefSeq" id="WP_343068045.1">
    <property type="nucleotide sequence ID" value="NZ_JACIDS010000003.1"/>
</dbReference>
<evidence type="ECO:0000256" key="10">
    <source>
        <dbReference type="ARBA" id="ARBA00037054"/>
    </source>
</evidence>
<evidence type="ECO:0000256" key="5">
    <source>
        <dbReference type="ARBA" id="ARBA00022448"/>
    </source>
</evidence>
<dbReference type="InterPro" id="IPR035906">
    <property type="entry name" value="MetI-like_sf"/>
</dbReference>
<gene>
    <name evidence="12" type="primary">ugpE</name>
    <name evidence="14" type="ORF">GGR25_002386</name>
</gene>
<keyword evidence="5 11" id="KW-0813">Transport</keyword>
<dbReference type="EMBL" id="JACIDS010000003">
    <property type="protein sequence ID" value="MBB3931336.1"/>
    <property type="molecule type" value="Genomic_DNA"/>
</dbReference>
<evidence type="ECO:0000256" key="7">
    <source>
        <dbReference type="ARBA" id="ARBA00022692"/>
    </source>
</evidence>
<dbReference type="PANTHER" id="PTHR43744:SF8">
    <property type="entry name" value="SN-GLYCEROL-3-PHOSPHATE TRANSPORT SYSTEM PERMEASE PROTEIN UGPE"/>
    <property type="match status" value="1"/>
</dbReference>
<feature type="transmembrane region" description="Helical" evidence="11">
    <location>
        <begin position="25"/>
        <end position="46"/>
    </location>
</feature>
<feature type="transmembrane region" description="Helical" evidence="11">
    <location>
        <begin position="87"/>
        <end position="111"/>
    </location>
</feature>
<keyword evidence="6 12" id="KW-1003">Cell membrane</keyword>
<keyword evidence="9 11" id="KW-0472">Membrane</keyword>
<evidence type="ECO:0000313" key="15">
    <source>
        <dbReference type="Proteomes" id="UP000553963"/>
    </source>
</evidence>
<evidence type="ECO:0000256" key="6">
    <source>
        <dbReference type="ARBA" id="ARBA00022475"/>
    </source>
</evidence>
<dbReference type="InterPro" id="IPR000515">
    <property type="entry name" value="MetI-like"/>
</dbReference>
<keyword evidence="15" id="KW-1185">Reference proteome</keyword>
<feature type="domain" description="ABC transmembrane type-1" evidence="13">
    <location>
        <begin position="88"/>
        <end position="279"/>
    </location>
</feature>
<evidence type="ECO:0000256" key="12">
    <source>
        <dbReference type="RuleBase" id="RU363056"/>
    </source>
</evidence>
<evidence type="ECO:0000256" key="11">
    <source>
        <dbReference type="RuleBase" id="RU363032"/>
    </source>
</evidence>
<evidence type="ECO:0000256" key="2">
    <source>
        <dbReference type="ARBA" id="ARBA00009306"/>
    </source>
</evidence>
<dbReference type="PROSITE" id="PS50928">
    <property type="entry name" value="ABC_TM1"/>
    <property type="match status" value="1"/>
</dbReference>
<dbReference type="SUPFAM" id="SSF161098">
    <property type="entry name" value="MetI-like"/>
    <property type="match status" value="1"/>
</dbReference>
<keyword evidence="7 11" id="KW-0812">Transmembrane</keyword>
<evidence type="ECO:0000313" key="14">
    <source>
        <dbReference type="EMBL" id="MBB3931336.1"/>
    </source>
</evidence>
<evidence type="ECO:0000256" key="1">
    <source>
        <dbReference type="ARBA" id="ARBA00004651"/>
    </source>
</evidence>
<protein>
    <recommendedName>
        <fullName evidence="4 12">sn-glycerol-3-phosphate transport system permease protein UgpE</fullName>
    </recommendedName>
</protein>
<feature type="transmembrane region" description="Helical" evidence="11">
    <location>
        <begin position="156"/>
        <end position="179"/>
    </location>
</feature>
<feature type="transmembrane region" description="Helical" evidence="11">
    <location>
        <begin position="200"/>
        <end position="225"/>
    </location>
</feature>
<evidence type="ECO:0000259" key="13">
    <source>
        <dbReference type="PROSITE" id="PS50928"/>
    </source>
</evidence>
<dbReference type="GO" id="GO:0005886">
    <property type="term" value="C:plasma membrane"/>
    <property type="evidence" value="ECO:0007669"/>
    <property type="project" value="UniProtKB-SubCell"/>
</dbReference>
<evidence type="ECO:0000256" key="9">
    <source>
        <dbReference type="ARBA" id="ARBA00023136"/>
    </source>
</evidence>
<accession>A0A840ASJ6</accession>
<dbReference type="GO" id="GO:0055085">
    <property type="term" value="P:transmembrane transport"/>
    <property type="evidence" value="ECO:0007669"/>
    <property type="project" value="InterPro"/>
</dbReference>
<proteinExistence type="inferred from homology"/>
<keyword evidence="12" id="KW-0997">Cell inner membrane</keyword>
<sequence>MSQSQTLRRAGKRTGSAAAPGSRGIVRLVVTAALAMIAVVALYPLLFTILNSFKTRTGFAKNPLGLTSELTFDNYIETFNRMAVPRLFLNSVIATAGGLVLSTFAALLLAYAVTKLRFPGSNLVFLFIIAMLVIPSQVIIYPLYETILDLGFGSTYQGLILAYAAFGLPISTYLLAAYFRAIPDQLIEAARLDGAGEMRILFSIMLPIATPAIAALSILNFVWMWNDLLLPLVIMGGSDKKTLMVGVALLSGQYDVSIPLVSAGLVVALLPVMIVYLLFQRQILSGAVAGAVR</sequence>
<feature type="transmembrane region" description="Helical" evidence="11">
    <location>
        <begin position="256"/>
        <end position="279"/>
    </location>
</feature>
<dbReference type="Gene3D" id="1.10.3720.10">
    <property type="entry name" value="MetI-like"/>
    <property type="match status" value="1"/>
</dbReference>
<dbReference type="Proteomes" id="UP000553963">
    <property type="component" value="Unassembled WGS sequence"/>
</dbReference>
<evidence type="ECO:0000256" key="3">
    <source>
        <dbReference type="ARBA" id="ARBA00011557"/>
    </source>
</evidence>
<reference evidence="14 15" key="1">
    <citation type="submission" date="2020-08" db="EMBL/GenBank/DDBJ databases">
        <title>Genomic Encyclopedia of Type Strains, Phase IV (KMG-IV): sequencing the most valuable type-strain genomes for metagenomic binning, comparative biology and taxonomic classification.</title>
        <authorList>
            <person name="Goeker M."/>
        </authorList>
    </citation>
    <scope>NUCLEOTIDE SEQUENCE [LARGE SCALE GENOMIC DNA]</scope>
    <source>
        <strain evidence="14 15">DSM 25966</strain>
    </source>
</reference>
<comment type="function">
    <text evidence="10 12">Part of the ABC transporter complex UgpBAEC involved in sn-glycerol-3-phosphate (G3P) import. Probably responsible for the translocation of the substrate across the membrane.</text>
</comment>
<dbReference type="Pfam" id="PF00528">
    <property type="entry name" value="BPD_transp_1"/>
    <property type="match status" value="1"/>
</dbReference>
<evidence type="ECO:0000256" key="4">
    <source>
        <dbReference type="ARBA" id="ARBA00020515"/>
    </source>
</evidence>
<comment type="caution">
    <text evidence="14">The sequence shown here is derived from an EMBL/GenBank/DDBJ whole genome shotgun (WGS) entry which is preliminary data.</text>
</comment>
<evidence type="ECO:0000256" key="8">
    <source>
        <dbReference type="ARBA" id="ARBA00022989"/>
    </source>
</evidence>
<dbReference type="CDD" id="cd06261">
    <property type="entry name" value="TM_PBP2"/>
    <property type="match status" value="1"/>
</dbReference>
<keyword evidence="8 11" id="KW-1133">Transmembrane helix</keyword>